<evidence type="ECO:0000313" key="3">
    <source>
        <dbReference type="Proteomes" id="UP000612362"/>
    </source>
</evidence>
<proteinExistence type="predicted"/>
<keyword evidence="3" id="KW-1185">Reference proteome</keyword>
<protein>
    <recommendedName>
        <fullName evidence="1">Carrier domain-containing protein</fullName>
    </recommendedName>
</protein>
<dbReference type="SUPFAM" id="SSF47336">
    <property type="entry name" value="ACP-like"/>
    <property type="match status" value="1"/>
</dbReference>
<dbReference type="RefSeq" id="WP_220199304.1">
    <property type="nucleotide sequence ID" value="NZ_BNJF01000007.1"/>
</dbReference>
<accession>A0A8J3IDG6</accession>
<organism evidence="2 3">
    <name type="scientific">Ktedonospora formicarum</name>
    <dbReference type="NCBI Taxonomy" id="2778364"/>
    <lineage>
        <taxon>Bacteria</taxon>
        <taxon>Bacillati</taxon>
        <taxon>Chloroflexota</taxon>
        <taxon>Ktedonobacteria</taxon>
        <taxon>Ktedonobacterales</taxon>
        <taxon>Ktedonobacteraceae</taxon>
        <taxon>Ktedonospora</taxon>
    </lineage>
</organism>
<dbReference type="Pfam" id="PF00550">
    <property type="entry name" value="PP-binding"/>
    <property type="match status" value="1"/>
</dbReference>
<dbReference type="PROSITE" id="PS50075">
    <property type="entry name" value="CARRIER"/>
    <property type="match status" value="1"/>
</dbReference>
<evidence type="ECO:0000259" key="1">
    <source>
        <dbReference type="PROSITE" id="PS50075"/>
    </source>
</evidence>
<dbReference type="Gene3D" id="1.10.1200.10">
    <property type="entry name" value="ACP-like"/>
    <property type="match status" value="1"/>
</dbReference>
<dbReference type="Proteomes" id="UP000612362">
    <property type="component" value="Unassembled WGS sequence"/>
</dbReference>
<sequence length="82" mass="9178">MNVRAELLHAMQDLHIDIAKINTSTRLKEDLDMDSTEIVEMAVALEKRLPLTIDDAALGKLHTFGEVEQFVLTLMDNQVAVS</sequence>
<comment type="caution">
    <text evidence="2">The sequence shown here is derived from an EMBL/GenBank/DDBJ whole genome shotgun (WGS) entry which is preliminary data.</text>
</comment>
<reference evidence="2" key="1">
    <citation type="submission" date="2020-10" db="EMBL/GenBank/DDBJ databases">
        <title>Taxonomic study of unclassified bacteria belonging to the class Ktedonobacteria.</title>
        <authorList>
            <person name="Yabe S."/>
            <person name="Wang C.M."/>
            <person name="Zheng Y."/>
            <person name="Sakai Y."/>
            <person name="Cavaletti L."/>
            <person name="Monciardini P."/>
            <person name="Donadio S."/>
        </authorList>
    </citation>
    <scope>NUCLEOTIDE SEQUENCE</scope>
    <source>
        <strain evidence="2">SOSP1-1</strain>
    </source>
</reference>
<dbReference type="AlphaFoldDB" id="A0A8J3IDG6"/>
<evidence type="ECO:0000313" key="2">
    <source>
        <dbReference type="EMBL" id="GHO50253.1"/>
    </source>
</evidence>
<name>A0A8J3IDG6_9CHLR</name>
<dbReference type="EMBL" id="BNJF01000007">
    <property type="protein sequence ID" value="GHO50253.1"/>
    <property type="molecule type" value="Genomic_DNA"/>
</dbReference>
<feature type="domain" description="Carrier" evidence="1">
    <location>
        <begin position="1"/>
        <end position="75"/>
    </location>
</feature>
<dbReference type="InterPro" id="IPR036736">
    <property type="entry name" value="ACP-like_sf"/>
</dbReference>
<dbReference type="InterPro" id="IPR009081">
    <property type="entry name" value="PP-bd_ACP"/>
</dbReference>
<gene>
    <name evidence="2" type="ORF">KSX_84160</name>
</gene>